<keyword evidence="3" id="KW-1133">Transmembrane helix</keyword>
<feature type="transmembrane region" description="Helical" evidence="3">
    <location>
        <begin position="631"/>
        <end position="654"/>
    </location>
</feature>
<evidence type="ECO:0000256" key="3">
    <source>
        <dbReference type="SAM" id="Phobius"/>
    </source>
</evidence>
<protein>
    <submittedName>
        <fullName evidence="5">Rmd8p</fullName>
    </submittedName>
</protein>
<dbReference type="InterPro" id="IPR051624">
    <property type="entry name" value="RMD1/Sad1-interacting"/>
</dbReference>
<comment type="caution">
    <text evidence="5">The sequence shown here is derived from an EMBL/GenBank/DDBJ whole genome shotgun (WGS) entry which is preliminary data.</text>
</comment>
<feature type="region of interest" description="Disordered" evidence="2">
    <location>
        <begin position="1"/>
        <end position="136"/>
    </location>
</feature>
<name>J8Q2J0_SACAR</name>
<dbReference type="InterPro" id="IPR003734">
    <property type="entry name" value="DUF155"/>
</dbReference>
<keyword evidence="6" id="KW-1185">Reference proteome</keyword>
<dbReference type="EMBL" id="ALIE01000072">
    <property type="protein sequence ID" value="EJS43878.1"/>
    <property type="molecule type" value="Genomic_DNA"/>
</dbReference>
<feature type="compositionally biased region" description="Basic and acidic residues" evidence="2">
    <location>
        <begin position="345"/>
        <end position="361"/>
    </location>
</feature>
<feature type="compositionally biased region" description="Low complexity" evidence="2">
    <location>
        <begin position="286"/>
        <end position="298"/>
    </location>
</feature>
<dbReference type="AlphaFoldDB" id="J8Q2J0"/>
<evidence type="ECO:0000256" key="2">
    <source>
        <dbReference type="SAM" id="MobiDB-lite"/>
    </source>
</evidence>
<sequence length="661" mass="75496">MSYKANQPSPGEMPKRSPSILVTDARTSKKRTSAPFAGHAAGSRKSMEIRNVTRSQGARSSNVGSSPLMNPTQPRRRSSGRFSDISIDNILSDNSDIPSARREERLSSSSSDRPRHYERLNSRRKMINPLPPRTSKTSQKLVLIPEDDGLNRFQNTPANALDRQRPNTGTMKANSNERLPRYLREKSMARITAYNVADGFNLNKLYKFLQETHEVAPRLYDECLYVAYTLPLLPGKGGFRIKSNISKKTVGGKTLIDNLIDTSEQRDHHYEYYSGVETVEDANNNYELETNGGNNNTNQEAATVPDHLPNPVGQQDSFNPMEPQFFAEETPLEIEKRERSERMNMLKKDEHDVNDADRDISNDDSGTQSYAVEGEDRYAESPCSPPSSASAVSTPSPPSSSRKDSDDTYEIPRGNEHEGNDRHAEIFIFHYGVIVFWNFTEIQEKNILGDITFAGYKNLMIRPLDEQDIETEQFHFEYDRDTERPRIFNDIVTLRSGDHIIELTLSHAIAQSSKLSRFESRISPILISVTKLPKRLALYGTLGLKREQLLKKSGKLFKLRVDVNLSSTILDTPEFFWSFEPSLHPLYVAMREYLEIDQRVQVLNDRCKVFLEFFDICVDSVAERNMARVTWWFILVILFGVIFSLTEIFVRYVILHRHSTT</sequence>
<feature type="compositionally biased region" description="Polar residues" evidence="2">
    <location>
        <begin position="52"/>
        <end position="73"/>
    </location>
</feature>
<reference evidence="5 6" key="1">
    <citation type="journal article" date="2013" name="BMC Genomics">
        <title>High quality de novo sequencing and assembly of the Saccharomyces arboricolus genome.</title>
        <authorList>
            <person name="Liti G."/>
            <person name="Nguyen Ba A.N."/>
            <person name="Blythe M."/>
            <person name="Mueller C.A."/>
            <person name="Bergstroem A."/>
            <person name="Cubillos F.A."/>
            <person name="Dafhnis-Calas F."/>
            <person name="Khoshraftar S."/>
            <person name="Malla S."/>
            <person name="Mehta N."/>
            <person name="Siow C.C."/>
            <person name="Warringer J."/>
            <person name="Moses A.M."/>
            <person name="Louis E.J."/>
            <person name="Nieduszynski C.A."/>
        </authorList>
    </citation>
    <scope>NUCLEOTIDE SEQUENCE [LARGE SCALE GENOMIC DNA]</scope>
    <source>
        <strain evidence="6">H-6 / AS 2.3317 / CBS 10644</strain>
    </source>
</reference>
<feature type="region of interest" description="Disordered" evidence="2">
    <location>
        <begin position="286"/>
        <end position="320"/>
    </location>
</feature>
<proteinExistence type="inferred from homology"/>
<evidence type="ECO:0000259" key="4">
    <source>
        <dbReference type="Pfam" id="PF02582"/>
    </source>
</evidence>
<accession>J8Q2J0</accession>
<feature type="domain" description="DUF155" evidence="4">
    <location>
        <begin position="426"/>
        <end position="604"/>
    </location>
</feature>
<dbReference type="HOGENOM" id="CLU_011220_3_0_1"/>
<keyword evidence="3" id="KW-0812">Transmembrane</keyword>
<feature type="region of interest" description="Disordered" evidence="2">
    <location>
        <begin position="345"/>
        <end position="417"/>
    </location>
</feature>
<dbReference type="PANTHER" id="PTHR16255:SF4">
    <property type="entry name" value="SPORULATION PROTEIN RMD8"/>
    <property type="match status" value="1"/>
</dbReference>
<dbReference type="OrthoDB" id="18302at2759"/>
<comment type="similarity">
    <text evidence="1">Belongs to the RMD1/sif2 family.</text>
</comment>
<dbReference type="Pfam" id="PF02582">
    <property type="entry name" value="DUF155"/>
    <property type="match status" value="1"/>
</dbReference>
<organism evidence="5 6">
    <name type="scientific">Saccharomyces arboricola (strain H-6 / AS 2.3317 / CBS 10644)</name>
    <name type="common">Yeast</name>
    <dbReference type="NCBI Taxonomy" id="1160507"/>
    <lineage>
        <taxon>Eukaryota</taxon>
        <taxon>Fungi</taxon>
        <taxon>Dikarya</taxon>
        <taxon>Ascomycota</taxon>
        <taxon>Saccharomycotina</taxon>
        <taxon>Saccharomycetes</taxon>
        <taxon>Saccharomycetales</taxon>
        <taxon>Saccharomycetaceae</taxon>
        <taxon>Saccharomyces</taxon>
    </lineage>
</organism>
<evidence type="ECO:0000313" key="6">
    <source>
        <dbReference type="Proteomes" id="UP000006968"/>
    </source>
</evidence>
<dbReference type="Proteomes" id="UP000006968">
    <property type="component" value="Chromosome VI"/>
</dbReference>
<keyword evidence="3" id="KW-0472">Membrane</keyword>
<dbReference type="GO" id="GO:0005739">
    <property type="term" value="C:mitochondrion"/>
    <property type="evidence" value="ECO:0007669"/>
    <property type="project" value="UniProtKB-ARBA"/>
</dbReference>
<evidence type="ECO:0000313" key="5">
    <source>
        <dbReference type="EMBL" id="EJS43878.1"/>
    </source>
</evidence>
<evidence type="ECO:0000256" key="1">
    <source>
        <dbReference type="ARBA" id="ARBA00008306"/>
    </source>
</evidence>
<dbReference type="PANTHER" id="PTHR16255">
    <property type="entry name" value="REQUIRED FOR MEIOTIC NUCLEAR DIVISION PROTEIN 1 HOMOLOG"/>
    <property type="match status" value="1"/>
</dbReference>
<gene>
    <name evidence="5" type="ORF">SU7_1034</name>
</gene>
<feature type="compositionally biased region" description="Basic and acidic residues" evidence="2">
    <location>
        <begin position="99"/>
        <end position="121"/>
    </location>
</feature>